<protein>
    <submittedName>
        <fullName evidence="1">Uncharacterized protein</fullName>
    </submittedName>
</protein>
<dbReference type="AlphaFoldDB" id="A0A1F6MDC7"/>
<dbReference type="EMBL" id="MFPU01000031">
    <property type="protein sequence ID" value="OGH69639.1"/>
    <property type="molecule type" value="Genomic_DNA"/>
</dbReference>
<accession>A0A1F6MDC7</accession>
<evidence type="ECO:0000313" key="1">
    <source>
        <dbReference type="EMBL" id="OGH69639.1"/>
    </source>
</evidence>
<name>A0A1F6MDC7_9BACT</name>
<proteinExistence type="predicted"/>
<dbReference type="Proteomes" id="UP000177953">
    <property type="component" value="Unassembled WGS sequence"/>
</dbReference>
<gene>
    <name evidence="1" type="ORF">A2754_04265</name>
</gene>
<sequence>MTSEVVNFVDIARIGTMTWSEVLPGVDEMEYNELNAHLWRVLTEMGAIKRVESRGPRPFLVKWLSEAGAEASESADYLAVSPFDLTKRRIADLRSMATQRVEEIFDGAVQVAALEFFDRFWEHIYGTGNIRYR</sequence>
<reference evidence="1 2" key="1">
    <citation type="journal article" date="2016" name="Nat. Commun.">
        <title>Thousands of microbial genomes shed light on interconnected biogeochemical processes in an aquifer system.</title>
        <authorList>
            <person name="Anantharaman K."/>
            <person name="Brown C.T."/>
            <person name="Hug L.A."/>
            <person name="Sharon I."/>
            <person name="Castelle C.J."/>
            <person name="Probst A.J."/>
            <person name="Thomas B.C."/>
            <person name="Singh A."/>
            <person name="Wilkins M.J."/>
            <person name="Karaoz U."/>
            <person name="Brodie E.L."/>
            <person name="Williams K.H."/>
            <person name="Hubbard S.S."/>
            <person name="Banfield J.F."/>
        </authorList>
    </citation>
    <scope>NUCLEOTIDE SEQUENCE [LARGE SCALE GENOMIC DNA]</scope>
</reference>
<evidence type="ECO:0000313" key="2">
    <source>
        <dbReference type="Proteomes" id="UP000177953"/>
    </source>
</evidence>
<comment type="caution">
    <text evidence="1">The sequence shown here is derived from an EMBL/GenBank/DDBJ whole genome shotgun (WGS) entry which is preliminary data.</text>
</comment>
<organism evidence="1 2">
    <name type="scientific">Candidatus Magasanikbacteria bacterium RIFCSPHIGHO2_01_FULL_47_8</name>
    <dbReference type="NCBI Taxonomy" id="1798673"/>
    <lineage>
        <taxon>Bacteria</taxon>
        <taxon>Candidatus Magasanikiibacteriota</taxon>
    </lineage>
</organism>